<accession>A0A1M7JGV5</accession>
<evidence type="ECO:0000313" key="2">
    <source>
        <dbReference type="Proteomes" id="UP000184280"/>
    </source>
</evidence>
<dbReference type="EMBL" id="FRCJ01000004">
    <property type="protein sequence ID" value="SHM52195.1"/>
    <property type="molecule type" value="Genomic_DNA"/>
</dbReference>
<keyword evidence="1" id="KW-0808">Transferase</keyword>
<proteinExistence type="predicted"/>
<dbReference type="GO" id="GO:0016740">
    <property type="term" value="F:transferase activity"/>
    <property type="evidence" value="ECO:0007669"/>
    <property type="project" value="UniProtKB-KW"/>
</dbReference>
<organism evidence="1 2">
    <name type="scientific">Xylanibacter ruminicola</name>
    <name type="common">Prevotella ruminicola</name>
    <dbReference type="NCBI Taxonomy" id="839"/>
    <lineage>
        <taxon>Bacteria</taxon>
        <taxon>Pseudomonadati</taxon>
        <taxon>Bacteroidota</taxon>
        <taxon>Bacteroidia</taxon>
        <taxon>Bacteroidales</taxon>
        <taxon>Prevotellaceae</taxon>
        <taxon>Xylanibacter</taxon>
    </lineage>
</organism>
<reference evidence="1 2" key="1">
    <citation type="submission" date="2016-11" db="EMBL/GenBank/DDBJ databases">
        <authorList>
            <person name="Jaros S."/>
            <person name="Januszkiewicz K."/>
            <person name="Wedrychowicz H."/>
        </authorList>
    </citation>
    <scope>NUCLEOTIDE SEQUENCE [LARGE SCALE GENOMIC DNA]</scope>
    <source>
        <strain evidence="1 2">BPI-34</strain>
    </source>
</reference>
<sequence length="310" mass="35919">MALTIAGEVLQLEQRNSAMNQFVARLVGDMRKAGIYTLLVKGQAVAQCYEKPLWRACGDVDFFLSDDNYEKAKAFLKPMASEIEKEYVGAKHLGMTIDGWVVELHGSLRVGLPNRINRELDEIYTDTFKNGSVRSWNNNGTQILTLSKENDIVYVFVHFFNHFYKVGVGLRQICDWCRLMWTYRNEIDVKKIEERIKRMGLVSEWKAFYALASKYLGMPDVVNGSWLMIKDSRFDKKADRILEFVLKSGNMGHNRDMSHFSKKPYLVRKCVSMSRRVSDLINHARIFPMDSLRFFPRIMWNGVRSAVKGE</sequence>
<protein>
    <submittedName>
        <fullName evidence="1">Uncharacterized nucleotidyltransferase</fullName>
    </submittedName>
</protein>
<dbReference type="InterPro" id="IPR039498">
    <property type="entry name" value="NTP_transf_5"/>
</dbReference>
<dbReference type="Pfam" id="PF14907">
    <property type="entry name" value="NTP_transf_5"/>
    <property type="match status" value="1"/>
</dbReference>
<gene>
    <name evidence="1" type="ORF">SAMN04488494_2059</name>
</gene>
<evidence type="ECO:0000313" key="1">
    <source>
        <dbReference type="EMBL" id="SHM52195.1"/>
    </source>
</evidence>
<dbReference type="Proteomes" id="UP000184280">
    <property type="component" value="Unassembled WGS sequence"/>
</dbReference>
<dbReference type="AlphaFoldDB" id="A0A1M7JGV5"/>
<name>A0A1M7JGV5_XYLRU</name>